<dbReference type="PANTHER" id="PTHR43690">
    <property type="entry name" value="NARDILYSIN"/>
    <property type="match status" value="1"/>
</dbReference>
<name>A0ABV7ZRV5_9GAMM</name>
<evidence type="ECO:0000256" key="5">
    <source>
        <dbReference type="ARBA" id="ARBA00022801"/>
    </source>
</evidence>
<evidence type="ECO:0000256" key="8">
    <source>
        <dbReference type="RuleBase" id="RU004447"/>
    </source>
</evidence>
<evidence type="ECO:0000256" key="1">
    <source>
        <dbReference type="ARBA" id="ARBA00001947"/>
    </source>
</evidence>
<comment type="caution">
    <text evidence="11">The sequence shown here is derived from an EMBL/GenBank/DDBJ whole genome shotgun (WGS) entry which is preliminary data.</text>
</comment>
<dbReference type="RefSeq" id="WP_380692422.1">
    <property type="nucleotide sequence ID" value="NZ_JBHRYR010000002.1"/>
</dbReference>
<evidence type="ECO:0000259" key="9">
    <source>
        <dbReference type="Pfam" id="PF00675"/>
    </source>
</evidence>
<dbReference type="Pfam" id="PF05193">
    <property type="entry name" value="Peptidase_M16_C"/>
    <property type="match status" value="2"/>
</dbReference>
<evidence type="ECO:0000256" key="2">
    <source>
        <dbReference type="ARBA" id="ARBA00007261"/>
    </source>
</evidence>
<keyword evidence="7" id="KW-0482">Metalloprotease</keyword>
<dbReference type="SUPFAM" id="SSF63411">
    <property type="entry name" value="LuxS/MPP-like metallohydrolase"/>
    <property type="match status" value="4"/>
</dbReference>
<keyword evidence="4" id="KW-0479">Metal-binding</keyword>
<evidence type="ECO:0000313" key="11">
    <source>
        <dbReference type="EMBL" id="MFC3851294.1"/>
    </source>
</evidence>
<dbReference type="InterPro" id="IPR007863">
    <property type="entry name" value="Peptidase_M16_C"/>
</dbReference>
<feature type="domain" description="Peptidase M16 C-terminal" evidence="10">
    <location>
        <begin position="223"/>
        <end position="396"/>
    </location>
</feature>
<proteinExistence type="inferred from homology"/>
<comment type="cofactor">
    <cofactor evidence="1">
        <name>Zn(2+)</name>
        <dbReference type="ChEBI" id="CHEBI:29105"/>
    </cofactor>
</comment>
<keyword evidence="5" id="KW-0378">Hydrolase</keyword>
<sequence length="948" mass="105240">MGLNRMRALRAVVWLVFLVGVQGCAALLSPTSTPQADQAVFYAPDEQITDVQLDNGVRALVKTLPDNGARPRVEIRLHVAAGSAQEEAHERGLAHFVEHMAFNGTERFPRQDIIRFFEAAGMRFGQDINAYTSFHETVYTLSIPLDRPDLLNTAYDLLHDWAQGITFAEDAVMSERGVILEEWRAAGYAGDEPVWLQHHRFLHAGTPYSERYPIGVREVFTAATAELLRGYYDRWYRPELMTVVVSGVVEADAVLAGLNEGLGQFKARTPAVRYDRAVTPSYADTRYQVVNDPQAAQSSMVFKQVLSRLNLNTEKDVLAALQANLLMEVLATRLNRRATQADSALSDGQVLQDRLTDGKSVVGVRITPRAQQEDAALQVVAEEIERLRRYGITEQERSTAFGVAMGQYSSLVRYLEGAPANVHANVMLSLLALDLPMTRFDTIAEVEQALFSALTLEEINAFAETLLLPADQVIAAFLTDEAYARLAWDADALAKVTDRVRMGPITAPIAAAALRTTGSYSHPGAIVAQTSDTDHGLEYWRMSNNLTAVIHPTTVERDKVYLRFVGIGGQMVSDPALVPALRLLPAVFQQQGALDRDGVDLSAYLTTQEMTLDIQLGIPRFEIQVATTQDTMDDAVRLLAEVLSRSTIDPTALTQVQQQYADAYRNFDSTPAGRFQRSVAETLFGGQPPFTPPGADDFSNVDLAQMQAAQRLLTEGQTEYVLLVVGDVDTIQLQNALTDHLAGLPLRSPEQPIWQTGTAEWEETRIEQFDNPNERADVTVYFSTPDVELTPENFAANRVLNDLFSTRLLQEVREQASLVYSIGASTLWSLPQRPQRLNVIRFSTDPERTDEALARVQDVLSTLRSQPFTEQEVVDARQRLINGERDNLARNTGLLDAMIWTLNIGTPLWYFRQPELSLGGATTERVNALGEAMYLQAERLTTVHSIMP</sequence>
<dbReference type="PROSITE" id="PS51257">
    <property type="entry name" value="PROKAR_LIPOPROTEIN"/>
    <property type="match status" value="1"/>
</dbReference>
<protein>
    <submittedName>
        <fullName evidence="11">M16 family metallopeptidase</fullName>
    </submittedName>
</protein>
<dbReference type="Proteomes" id="UP001595617">
    <property type="component" value="Unassembled WGS sequence"/>
</dbReference>
<dbReference type="PROSITE" id="PS00143">
    <property type="entry name" value="INSULINASE"/>
    <property type="match status" value="1"/>
</dbReference>
<dbReference type="InterPro" id="IPR011765">
    <property type="entry name" value="Pept_M16_N"/>
</dbReference>
<dbReference type="PANTHER" id="PTHR43690:SF34">
    <property type="entry name" value="ZINC PROTEASE PQQL-LIKE"/>
    <property type="match status" value="1"/>
</dbReference>
<dbReference type="InterPro" id="IPR050626">
    <property type="entry name" value="Peptidase_M16"/>
</dbReference>
<evidence type="ECO:0000256" key="3">
    <source>
        <dbReference type="ARBA" id="ARBA00022670"/>
    </source>
</evidence>
<dbReference type="EMBL" id="JBHRYR010000002">
    <property type="protein sequence ID" value="MFC3851294.1"/>
    <property type="molecule type" value="Genomic_DNA"/>
</dbReference>
<comment type="similarity">
    <text evidence="2 8">Belongs to the peptidase M16 family.</text>
</comment>
<evidence type="ECO:0000256" key="6">
    <source>
        <dbReference type="ARBA" id="ARBA00022833"/>
    </source>
</evidence>
<organism evidence="11 12">
    <name type="scientific">Saccharospirillum mangrovi</name>
    <dbReference type="NCBI Taxonomy" id="2161747"/>
    <lineage>
        <taxon>Bacteria</taxon>
        <taxon>Pseudomonadati</taxon>
        <taxon>Pseudomonadota</taxon>
        <taxon>Gammaproteobacteria</taxon>
        <taxon>Oceanospirillales</taxon>
        <taxon>Saccharospirillaceae</taxon>
        <taxon>Saccharospirillum</taxon>
    </lineage>
</organism>
<evidence type="ECO:0000259" key="10">
    <source>
        <dbReference type="Pfam" id="PF05193"/>
    </source>
</evidence>
<evidence type="ECO:0000256" key="4">
    <source>
        <dbReference type="ARBA" id="ARBA00022723"/>
    </source>
</evidence>
<dbReference type="InterPro" id="IPR001431">
    <property type="entry name" value="Pept_M16_Zn_BS"/>
</dbReference>
<accession>A0ABV7ZRV5</accession>
<gene>
    <name evidence="11" type="ORF">ACFOOG_00500</name>
</gene>
<keyword evidence="12" id="KW-1185">Reference proteome</keyword>
<dbReference type="InterPro" id="IPR011249">
    <property type="entry name" value="Metalloenz_LuxS/M16"/>
</dbReference>
<feature type="domain" description="Peptidase M16 N-terminal" evidence="9">
    <location>
        <begin position="69"/>
        <end position="185"/>
    </location>
</feature>
<evidence type="ECO:0000256" key="7">
    <source>
        <dbReference type="ARBA" id="ARBA00023049"/>
    </source>
</evidence>
<dbReference type="Gene3D" id="3.30.830.10">
    <property type="entry name" value="Metalloenzyme, LuxS/M16 peptidase-like"/>
    <property type="match status" value="4"/>
</dbReference>
<keyword evidence="3" id="KW-0645">Protease</keyword>
<dbReference type="Pfam" id="PF00675">
    <property type="entry name" value="Peptidase_M16"/>
    <property type="match status" value="1"/>
</dbReference>
<feature type="domain" description="Peptidase M16 C-terminal" evidence="10">
    <location>
        <begin position="721"/>
        <end position="880"/>
    </location>
</feature>
<reference evidence="12" key="1">
    <citation type="journal article" date="2019" name="Int. J. Syst. Evol. Microbiol.">
        <title>The Global Catalogue of Microorganisms (GCM) 10K type strain sequencing project: providing services to taxonomists for standard genome sequencing and annotation.</title>
        <authorList>
            <consortium name="The Broad Institute Genomics Platform"/>
            <consortium name="The Broad Institute Genome Sequencing Center for Infectious Disease"/>
            <person name="Wu L."/>
            <person name="Ma J."/>
        </authorList>
    </citation>
    <scope>NUCLEOTIDE SEQUENCE [LARGE SCALE GENOMIC DNA]</scope>
    <source>
        <strain evidence="12">IBRC 10765</strain>
    </source>
</reference>
<evidence type="ECO:0000313" key="12">
    <source>
        <dbReference type="Proteomes" id="UP001595617"/>
    </source>
</evidence>
<keyword evidence="6" id="KW-0862">Zinc</keyword>